<evidence type="ECO:0000256" key="1">
    <source>
        <dbReference type="PIRSR" id="PIRSR006487-1"/>
    </source>
</evidence>
<dbReference type="GO" id="GO:0004047">
    <property type="term" value="F:aminomethyltransferase activity"/>
    <property type="evidence" value="ECO:0007669"/>
    <property type="project" value="UniProtKB-EC"/>
</dbReference>
<dbReference type="AlphaFoldDB" id="A0A0J6ZFQ6"/>
<dbReference type="STRING" id="37916.MCHLDSM_00278"/>
<dbReference type="InterPro" id="IPR028896">
    <property type="entry name" value="GcvT/YgfZ/DmdA"/>
</dbReference>
<feature type="domain" description="GCVT N-terminal" evidence="2">
    <location>
        <begin position="24"/>
        <end position="254"/>
    </location>
</feature>
<gene>
    <name evidence="3" type="primary">gcvT_7</name>
    <name evidence="3" type="ORF">MCHLDSM_00278</name>
</gene>
<proteinExistence type="predicted"/>
<dbReference type="InterPro" id="IPR006222">
    <property type="entry name" value="GCVT_N"/>
</dbReference>
<dbReference type="Pfam" id="PF01571">
    <property type="entry name" value="GCV_T"/>
    <property type="match status" value="1"/>
</dbReference>
<dbReference type="RefSeq" id="WP_048468545.1">
    <property type="nucleotide sequence ID" value="NZ_JYNL01000003.1"/>
</dbReference>
<dbReference type="EMBL" id="JYNL01000003">
    <property type="protein sequence ID" value="KMO83626.1"/>
    <property type="molecule type" value="Genomic_DNA"/>
</dbReference>
<comment type="caution">
    <text evidence="3">The sequence shown here is derived from an EMBL/GenBank/DDBJ whole genome shotgun (WGS) entry which is preliminary data.</text>
</comment>
<dbReference type="Gene3D" id="3.30.1360.120">
    <property type="entry name" value="Probable tRNA modification gtpase trme, domain 1"/>
    <property type="match status" value="1"/>
</dbReference>
<name>A0A0J6ZFQ6_9MYCO</name>
<keyword evidence="3" id="KW-0808">Transferase</keyword>
<dbReference type="Proteomes" id="UP000036513">
    <property type="component" value="Unassembled WGS sequence"/>
</dbReference>
<dbReference type="PATRIC" id="fig|37916.4.peg.300"/>
<accession>A0A0J6ZFQ6</accession>
<dbReference type="GO" id="GO:0032259">
    <property type="term" value="P:methylation"/>
    <property type="evidence" value="ECO:0007669"/>
    <property type="project" value="UniProtKB-KW"/>
</dbReference>
<evidence type="ECO:0000313" key="4">
    <source>
        <dbReference type="Proteomes" id="UP000036513"/>
    </source>
</evidence>
<evidence type="ECO:0000259" key="2">
    <source>
        <dbReference type="Pfam" id="PF01571"/>
    </source>
</evidence>
<keyword evidence="4" id="KW-1185">Reference proteome</keyword>
<dbReference type="SUPFAM" id="SSF103025">
    <property type="entry name" value="Folate-binding domain"/>
    <property type="match status" value="1"/>
</dbReference>
<reference evidence="3 4" key="1">
    <citation type="journal article" date="2015" name="Genome Biol. Evol.">
        <title>Characterization of Three Mycobacterium spp. with Potential Use in Bioremediation by Genome Sequencing and Comparative Genomics.</title>
        <authorList>
            <person name="Das S."/>
            <person name="Pettersson B.M."/>
            <person name="Behra P.R."/>
            <person name="Ramesh M."/>
            <person name="Dasgupta S."/>
            <person name="Bhattacharya A."/>
            <person name="Kirsebom L.A."/>
        </authorList>
    </citation>
    <scope>NUCLEOTIDE SEQUENCE [LARGE SCALE GENOMIC DNA]</scope>
    <source>
        <strain evidence="3 4">DSM 43826</strain>
    </source>
</reference>
<dbReference type="InterPro" id="IPR027266">
    <property type="entry name" value="TrmE/GcvT-like"/>
</dbReference>
<dbReference type="PANTHER" id="PTHR43757:SF2">
    <property type="entry name" value="AMINOMETHYLTRANSFERASE, MITOCHONDRIAL"/>
    <property type="match status" value="1"/>
</dbReference>
<feature type="binding site" evidence="1">
    <location>
        <position position="211"/>
    </location>
    <ligand>
        <name>substrate</name>
    </ligand>
</feature>
<protein>
    <submittedName>
        <fullName evidence="3">Aminomethyltransferase</fullName>
        <ecNumber evidence="3">2.1.2.10</ecNumber>
    </submittedName>
</protein>
<evidence type="ECO:0000313" key="3">
    <source>
        <dbReference type="EMBL" id="KMO83626.1"/>
    </source>
</evidence>
<keyword evidence="3" id="KW-0489">Methyltransferase</keyword>
<dbReference type="PANTHER" id="PTHR43757">
    <property type="entry name" value="AMINOMETHYLTRANSFERASE"/>
    <property type="match status" value="1"/>
</dbReference>
<sequence length="448" mass="49512">MNLDEKIRAAGNVVTMLRNAPQGPYVFPMQPEYTNWRDEQRAWKETAVMFDQSLHMTDIYFRGPDALRLMSDIGVNGFTNFGRNKAKQLIMCNYDGYFVGDAILFAFEDDEFSLVARPVGPNWAAFQAEVGDYRVTVTRDERSAANLGRRLTFRYQINGPATHSIVEKAVGGPLPRIKFFNMGEFEISGFPIRALNHTMAGIPGQEFTGLELVGPSEGGQQVWEALLEAGHEFGLRLGGARAYTSTAIESGWIAAPVPAIYSGDDMRPFREWLPGNGFEANASIGGSFASDHIEDYYVTPWDLGYGHLIRFDHDFIGRAALEEMAPGPHRQKVWLRWNDRDVAELIADSLFGAGPPTKYLEMPVSNYGTNSYDQVVADGQFIGVSASAGFTVNVGGWSSHAMIDQTEAIDGREVTVLVGEEKGGTAKPTVERHIQRAVRANVCTHPLV</sequence>
<dbReference type="EC" id="2.1.2.10" evidence="3"/>
<dbReference type="GO" id="GO:0008168">
    <property type="term" value="F:methyltransferase activity"/>
    <property type="evidence" value="ECO:0007669"/>
    <property type="project" value="UniProtKB-KW"/>
</dbReference>
<organism evidence="3 4">
    <name type="scientific">Mycolicibacterium chlorophenolicum</name>
    <dbReference type="NCBI Taxonomy" id="37916"/>
    <lineage>
        <taxon>Bacteria</taxon>
        <taxon>Bacillati</taxon>
        <taxon>Actinomycetota</taxon>
        <taxon>Actinomycetes</taxon>
        <taxon>Mycobacteriales</taxon>
        <taxon>Mycobacteriaceae</taxon>
        <taxon>Mycolicibacterium</taxon>
    </lineage>
</organism>
<dbReference type="SMR" id="A0A0J6ZFQ6"/>